<dbReference type="GO" id="GO:0020037">
    <property type="term" value="F:heme binding"/>
    <property type="evidence" value="ECO:0007669"/>
    <property type="project" value="InterPro"/>
</dbReference>
<evidence type="ECO:0000313" key="2">
    <source>
        <dbReference type="Proteomes" id="UP000184346"/>
    </source>
</evidence>
<reference evidence="1 2" key="1">
    <citation type="submission" date="2016-11" db="EMBL/GenBank/DDBJ databases">
        <authorList>
            <person name="Jaros S."/>
            <person name="Januszkiewicz K."/>
            <person name="Wedrychowicz H."/>
        </authorList>
    </citation>
    <scope>NUCLEOTIDE SEQUENCE [LARGE SCALE GENOMIC DNA]</scope>
    <source>
        <strain evidence="1 2">DSM 19980</strain>
    </source>
</reference>
<accession>A0A1M4WBD2</accession>
<name>A0A1M4WBD2_9GAMM</name>
<dbReference type="RefSeq" id="WP_072820639.1">
    <property type="nucleotide sequence ID" value="NZ_FQUJ01000004.1"/>
</dbReference>
<dbReference type="InterPro" id="IPR036909">
    <property type="entry name" value="Cyt_c-like_dom_sf"/>
</dbReference>
<organism evidence="1 2">
    <name type="scientific">Modicisalibacter ilicicola DSM 19980</name>
    <dbReference type="NCBI Taxonomy" id="1121942"/>
    <lineage>
        <taxon>Bacteria</taxon>
        <taxon>Pseudomonadati</taxon>
        <taxon>Pseudomonadota</taxon>
        <taxon>Gammaproteobacteria</taxon>
        <taxon>Oceanospirillales</taxon>
        <taxon>Halomonadaceae</taxon>
        <taxon>Modicisalibacter</taxon>
    </lineage>
</organism>
<evidence type="ECO:0000313" key="1">
    <source>
        <dbReference type="EMBL" id="SHE78470.1"/>
    </source>
</evidence>
<protein>
    <submittedName>
        <fullName evidence="1">Thiosulfate dehydrogenase</fullName>
    </submittedName>
</protein>
<dbReference type="SUPFAM" id="SSF46626">
    <property type="entry name" value="Cytochrome c"/>
    <property type="match status" value="1"/>
</dbReference>
<dbReference type="GO" id="GO:0009055">
    <property type="term" value="F:electron transfer activity"/>
    <property type="evidence" value="ECO:0007669"/>
    <property type="project" value="InterPro"/>
</dbReference>
<gene>
    <name evidence="1" type="ORF">SAMN02745148_01147</name>
</gene>
<keyword evidence="2" id="KW-1185">Reference proteome</keyword>
<sequence length="90" mass="9871">MHRVNTAAGFIKANMPLGKPNTLSDQQAWDVAAFINSHERPQDPRREGMDSLAATAETYYQHPGYYGKEVDGKILGDHDNIGGKAAIESK</sequence>
<dbReference type="STRING" id="1121942.SAMN02745148_01147"/>
<dbReference type="Proteomes" id="UP000184346">
    <property type="component" value="Unassembled WGS sequence"/>
</dbReference>
<proteinExistence type="predicted"/>
<dbReference type="Gene3D" id="1.10.760.10">
    <property type="entry name" value="Cytochrome c-like domain"/>
    <property type="match status" value="1"/>
</dbReference>
<dbReference type="EMBL" id="FQUJ01000004">
    <property type="protein sequence ID" value="SHE78470.1"/>
    <property type="molecule type" value="Genomic_DNA"/>
</dbReference>
<dbReference type="AlphaFoldDB" id="A0A1M4WBD2"/>